<dbReference type="Gene3D" id="1.10.260.40">
    <property type="entry name" value="lambda repressor-like DNA-binding domains"/>
    <property type="match status" value="1"/>
</dbReference>
<dbReference type="InterPro" id="IPR052345">
    <property type="entry name" value="Rad_response_metalloprotease"/>
</dbReference>
<organism evidence="3 4">
    <name type="scientific">Mycobacterium europaeum</name>
    <dbReference type="NCBI Taxonomy" id="761804"/>
    <lineage>
        <taxon>Bacteria</taxon>
        <taxon>Bacillati</taxon>
        <taxon>Actinomycetota</taxon>
        <taxon>Actinomycetes</taxon>
        <taxon>Mycobacteriales</taxon>
        <taxon>Mycobacteriaceae</taxon>
        <taxon>Mycobacterium</taxon>
        <taxon>Mycobacterium simiae complex</taxon>
    </lineage>
</organism>
<dbReference type="Proteomes" id="UP000199601">
    <property type="component" value="Unassembled WGS sequence"/>
</dbReference>
<dbReference type="SUPFAM" id="SSF47413">
    <property type="entry name" value="lambda repressor-like DNA-binding domains"/>
    <property type="match status" value="1"/>
</dbReference>
<dbReference type="PANTHER" id="PTHR43236">
    <property type="entry name" value="ANTITOXIN HIGA1"/>
    <property type="match status" value="1"/>
</dbReference>
<dbReference type="GO" id="GO:0003677">
    <property type="term" value="F:DNA binding"/>
    <property type="evidence" value="ECO:0007669"/>
    <property type="project" value="InterPro"/>
</dbReference>
<evidence type="ECO:0000313" key="4">
    <source>
        <dbReference type="Proteomes" id="UP000199601"/>
    </source>
</evidence>
<dbReference type="InterPro" id="IPR010982">
    <property type="entry name" value="Lambda_DNA-bd_dom_sf"/>
</dbReference>
<feature type="domain" description="HTH cro/C1-type" evidence="2">
    <location>
        <begin position="21"/>
        <end position="63"/>
    </location>
</feature>
<dbReference type="PANTHER" id="PTHR43236:SF1">
    <property type="entry name" value="BLL7220 PROTEIN"/>
    <property type="match status" value="1"/>
</dbReference>
<evidence type="ECO:0000259" key="2">
    <source>
        <dbReference type="PROSITE" id="PS50943"/>
    </source>
</evidence>
<evidence type="ECO:0000313" key="3">
    <source>
        <dbReference type="EMBL" id="CQD02064.1"/>
    </source>
</evidence>
<comment type="similarity">
    <text evidence="1">Belongs to the short-chain fatty acyl-CoA assimilation regulator (ScfR) family.</text>
</comment>
<dbReference type="EMBL" id="CTEC01000001">
    <property type="protein sequence ID" value="CQD02064.1"/>
    <property type="molecule type" value="Genomic_DNA"/>
</dbReference>
<dbReference type="Pfam" id="PF06114">
    <property type="entry name" value="Peptidase_M78"/>
    <property type="match status" value="1"/>
</dbReference>
<dbReference type="InterPro" id="IPR001387">
    <property type="entry name" value="Cro/C1-type_HTH"/>
</dbReference>
<keyword evidence="4" id="KW-1185">Reference proteome</keyword>
<dbReference type="RefSeq" id="WP_062886464.1">
    <property type="nucleotide sequence ID" value="NZ_CTEC01000001.1"/>
</dbReference>
<dbReference type="Gene3D" id="1.10.10.2910">
    <property type="match status" value="1"/>
</dbReference>
<dbReference type="PROSITE" id="PS50943">
    <property type="entry name" value="HTH_CROC1"/>
    <property type="match status" value="1"/>
</dbReference>
<dbReference type="AlphaFoldDB" id="A0A0U1CU62"/>
<proteinExistence type="inferred from homology"/>
<gene>
    <name evidence="3" type="ORF">BN000_00117</name>
</gene>
<protein>
    <submittedName>
        <fullName evidence="3">Transcriptional regulator</fullName>
    </submittedName>
</protein>
<evidence type="ECO:0000256" key="1">
    <source>
        <dbReference type="ARBA" id="ARBA00007227"/>
    </source>
</evidence>
<dbReference type="InterPro" id="IPR010359">
    <property type="entry name" value="IrrE_HExxH"/>
</dbReference>
<name>A0A0U1CU62_9MYCO</name>
<dbReference type="CDD" id="cd00093">
    <property type="entry name" value="HTH_XRE"/>
    <property type="match status" value="1"/>
</dbReference>
<sequence>MSQDEIARRVADSIPAATTHAEVAGQIGLTKDQLSKSLNGRRAFSSVELAQLADVLDVDVHWLITGRPDPHRLVVAARHNFDHATGRRDVPGRDTDQPVLDDIALSYRQAFASWDPVDIALPGTVLEVKSTLGPNFVRRMADRFETHLDVDVIRLSEISTAYSFHVGPRKVIVLQATGNWFRENWSLAHELGHLVAGHHGDNLTPAEQNHHELVANRFAAELLLPEAQLRRIDWHNLTEGELADQIWDWGVSTDALSRRLEGLGITVSDTIGQALQLSTQKLLRWHWAGQHDHGPDQITVRMDEAATRRFPLKLQEAHTDLIAAGALHKGTLAWMLGIDPNTLEVDEPPQPEPLDTDQLAAALGL</sequence>
<accession>A0A0U1CU62</accession>
<reference evidence="4" key="1">
    <citation type="submission" date="2015-03" db="EMBL/GenBank/DDBJ databases">
        <authorList>
            <person name="Urmite Genomes"/>
        </authorList>
    </citation>
    <scope>NUCLEOTIDE SEQUENCE [LARGE SCALE GENOMIC DNA]</scope>
    <source>
        <strain evidence="4">CSUR P1344</strain>
    </source>
</reference>